<dbReference type="Gene3D" id="3.40.50.150">
    <property type="entry name" value="Vaccinia Virus protein VP39"/>
    <property type="match status" value="1"/>
</dbReference>
<keyword evidence="2" id="KW-0808">Transferase</keyword>
<proteinExistence type="predicted"/>
<reference evidence="2" key="1">
    <citation type="submission" date="2024-06" db="EMBL/GenBank/DDBJ databases">
        <title>Genome Sequence of an extremely halophilic archaeon isolated from Permian era halite, Salado Formation, Carlsbad, New Mexico: Halobacterium sp. strain NMX12-1.</title>
        <authorList>
            <person name="Sotoa L."/>
            <person name="DasSarma P."/>
            <person name="Anton B.P."/>
            <person name="Vincze T."/>
            <person name="Verma I."/>
            <person name="Eralp B."/>
            <person name="Powers D.W."/>
            <person name="Dozier B.L."/>
            <person name="Roberts R.J."/>
            <person name="DasSarma S."/>
        </authorList>
    </citation>
    <scope>NUCLEOTIDE SEQUENCE</scope>
    <source>
        <strain evidence="2">NMX12-1</strain>
        <plasmid evidence="2">pNMX12-1_234</plasmid>
    </source>
</reference>
<gene>
    <name evidence="2" type="ORF">ABSL23_00410</name>
</gene>
<dbReference type="Pfam" id="PF08241">
    <property type="entry name" value="Methyltransf_11"/>
    <property type="match status" value="1"/>
</dbReference>
<dbReference type="CDD" id="cd02440">
    <property type="entry name" value="AdoMet_MTases"/>
    <property type="match status" value="1"/>
</dbReference>
<name>A0AAU8C8K2_9EURY</name>
<evidence type="ECO:0000259" key="1">
    <source>
        <dbReference type="Pfam" id="PF08241"/>
    </source>
</evidence>
<dbReference type="AlphaFoldDB" id="A0AAU8C8K2"/>
<dbReference type="GeneID" id="91107566"/>
<dbReference type="RefSeq" id="WP_353633222.1">
    <property type="nucleotide sequence ID" value="NZ_CP159203.1"/>
</dbReference>
<protein>
    <submittedName>
        <fullName evidence="2">Class I SAM-dependent methyltransferase</fullName>
        <ecNumber evidence="2">2.1.-.-</ecNumber>
    </submittedName>
</protein>
<sequence>MPDPSEHKQTVRRAFTEQATAYAAKTSVSDPKRIARLVDAAGVTSTDSVLEVATGPGHVAFGFADHCEGVVGVDLTRAPLQIARETQRERETGNVDFVRGDAEDLPFPPDAFDVVVCRLALHHVERPRRMVREMARVCRPNGTVAIGDLVVSEHSGRAEYQNTFERLRDPSHVRALPISELIDVVTGRGVEIDHLETGEVVQNVEDWLATAETPEPRAVDVREMLREDAEADLSGTRPFWRDGELFFSQQTAIVAGRLLE</sequence>
<dbReference type="EMBL" id="CP159203">
    <property type="protein sequence ID" value="XCF15107.1"/>
    <property type="molecule type" value="Genomic_DNA"/>
</dbReference>
<dbReference type="KEGG" id="hanx:ABSL23_00410"/>
<evidence type="ECO:0000313" key="2">
    <source>
        <dbReference type="EMBL" id="XCF15107.1"/>
    </source>
</evidence>
<organism evidence="2">
    <name type="scientific">Halobacterium sp. NMX12-1</name>
    <dbReference type="NCBI Taxonomy" id="3166650"/>
    <lineage>
        <taxon>Archaea</taxon>
        <taxon>Methanobacteriati</taxon>
        <taxon>Methanobacteriota</taxon>
        <taxon>Stenosarchaea group</taxon>
        <taxon>Halobacteria</taxon>
        <taxon>Halobacteriales</taxon>
        <taxon>Halobacteriaceae</taxon>
        <taxon>Halobacterium</taxon>
    </lineage>
</organism>
<dbReference type="EC" id="2.1.-.-" evidence="2"/>
<dbReference type="InterPro" id="IPR013216">
    <property type="entry name" value="Methyltransf_11"/>
</dbReference>
<dbReference type="InterPro" id="IPR029063">
    <property type="entry name" value="SAM-dependent_MTases_sf"/>
</dbReference>
<accession>A0AAU8C8K2</accession>
<dbReference type="GO" id="GO:0032259">
    <property type="term" value="P:methylation"/>
    <property type="evidence" value="ECO:0007669"/>
    <property type="project" value="UniProtKB-KW"/>
</dbReference>
<geneLocation type="plasmid" evidence="2">
    <name>pNMX12-1_234</name>
</geneLocation>
<dbReference type="SUPFAM" id="SSF53335">
    <property type="entry name" value="S-adenosyl-L-methionine-dependent methyltransferases"/>
    <property type="match status" value="1"/>
</dbReference>
<dbReference type="PANTHER" id="PTHR43591:SF24">
    <property type="entry name" value="2-METHOXY-6-POLYPRENYL-1,4-BENZOQUINOL METHYLASE, MITOCHONDRIAL"/>
    <property type="match status" value="1"/>
</dbReference>
<dbReference type="PANTHER" id="PTHR43591">
    <property type="entry name" value="METHYLTRANSFERASE"/>
    <property type="match status" value="1"/>
</dbReference>
<dbReference type="GO" id="GO:0008757">
    <property type="term" value="F:S-adenosylmethionine-dependent methyltransferase activity"/>
    <property type="evidence" value="ECO:0007669"/>
    <property type="project" value="InterPro"/>
</dbReference>
<keyword evidence="2" id="KW-0614">Plasmid</keyword>
<feature type="domain" description="Methyltransferase type 11" evidence="1">
    <location>
        <begin position="50"/>
        <end position="146"/>
    </location>
</feature>
<keyword evidence="2" id="KW-0489">Methyltransferase</keyword>